<organism evidence="8 9">
    <name type="scientific">Trichonephila clavata</name>
    <name type="common">Joro spider</name>
    <name type="synonym">Nephila clavata</name>
    <dbReference type="NCBI Taxonomy" id="2740835"/>
    <lineage>
        <taxon>Eukaryota</taxon>
        <taxon>Metazoa</taxon>
        <taxon>Ecdysozoa</taxon>
        <taxon>Arthropoda</taxon>
        <taxon>Chelicerata</taxon>
        <taxon>Arachnida</taxon>
        <taxon>Araneae</taxon>
        <taxon>Araneomorphae</taxon>
        <taxon>Entelegynae</taxon>
        <taxon>Araneoidea</taxon>
        <taxon>Nephilidae</taxon>
        <taxon>Trichonephila</taxon>
    </lineage>
</organism>
<feature type="compositionally biased region" description="Basic and acidic residues" evidence="7">
    <location>
        <begin position="102"/>
        <end position="111"/>
    </location>
</feature>
<evidence type="ECO:0000256" key="3">
    <source>
        <dbReference type="ARBA" id="ARBA00022473"/>
    </source>
</evidence>
<dbReference type="Proteomes" id="UP000887116">
    <property type="component" value="Unassembled WGS sequence"/>
</dbReference>
<evidence type="ECO:0000256" key="2">
    <source>
        <dbReference type="ARBA" id="ARBA00022245"/>
    </source>
</evidence>
<name>A0A8X6GY07_TRICU</name>
<evidence type="ECO:0000256" key="1">
    <source>
        <dbReference type="ARBA" id="ARBA00002540"/>
    </source>
</evidence>
<dbReference type="PANTHER" id="PTHR17005">
    <property type="entry name" value="MALE-ENHANCED ANTIGEN-1"/>
    <property type="match status" value="1"/>
</dbReference>
<dbReference type="OrthoDB" id="5593200at2759"/>
<evidence type="ECO:0000313" key="9">
    <source>
        <dbReference type="Proteomes" id="UP000887116"/>
    </source>
</evidence>
<comment type="caution">
    <text evidence="8">The sequence shown here is derived from an EMBL/GenBank/DDBJ whole genome shotgun (WGS) entry which is preliminary data.</text>
</comment>
<protein>
    <recommendedName>
        <fullName evidence="2">Male-enhanced antigen 1</fullName>
    </recommendedName>
</protein>
<dbReference type="EMBL" id="BMAO01026800">
    <property type="protein sequence ID" value="GFR12569.1"/>
    <property type="molecule type" value="Genomic_DNA"/>
</dbReference>
<accession>A0A8X6GY07</accession>
<dbReference type="GO" id="GO:0030154">
    <property type="term" value="P:cell differentiation"/>
    <property type="evidence" value="ECO:0007669"/>
    <property type="project" value="UniProtKB-KW"/>
</dbReference>
<dbReference type="InterPro" id="IPR009685">
    <property type="entry name" value="MEA1"/>
</dbReference>
<dbReference type="AlphaFoldDB" id="A0A8X6GY07"/>
<feature type="region of interest" description="Disordered" evidence="7">
    <location>
        <begin position="1"/>
        <end position="64"/>
    </location>
</feature>
<evidence type="ECO:0000256" key="4">
    <source>
        <dbReference type="ARBA" id="ARBA00022553"/>
    </source>
</evidence>
<feature type="region of interest" description="Disordered" evidence="7">
    <location>
        <begin position="81"/>
        <end position="111"/>
    </location>
</feature>
<proteinExistence type="predicted"/>
<keyword evidence="3" id="KW-0217">Developmental protein</keyword>
<keyword evidence="4" id="KW-0597">Phosphoprotein</keyword>
<keyword evidence="9" id="KW-1185">Reference proteome</keyword>
<dbReference type="GO" id="GO:0007283">
    <property type="term" value="P:spermatogenesis"/>
    <property type="evidence" value="ECO:0007669"/>
    <property type="project" value="UniProtKB-KW"/>
</dbReference>
<gene>
    <name evidence="8" type="primary">AVEN_247097_1</name>
    <name evidence="8" type="ORF">TNCT_516271</name>
</gene>
<feature type="region of interest" description="Disordered" evidence="7">
    <location>
        <begin position="154"/>
        <end position="180"/>
    </location>
</feature>
<keyword evidence="5" id="KW-0221">Differentiation</keyword>
<reference evidence="8" key="1">
    <citation type="submission" date="2020-07" db="EMBL/GenBank/DDBJ databases">
        <title>Multicomponent nature underlies the extraordinary mechanical properties of spider dragline silk.</title>
        <authorList>
            <person name="Kono N."/>
            <person name="Nakamura H."/>
            <person name="Mori M."/>
            <person name="Yoshida Y."/>
            <person name="Ohtoshi R."/>
            <person name="Malay A.D."/>
            <person name="Moran D.A.P."/>
            <person name="Tomita M."/>
            <person name="Numata K."/>
            <person name="Arakawa K."/>
        </authorList>
    </citation>
    <scope>NUCLEOTIDE SEQUENCE</scope>
</reference>
<evidence type="ECO:0000256" key="6">
    <source>
        <dbReference type="ARBA" id="ARBA00022871"/>
    </source>
</evidence>
<evidence type="ECO:0000313" key="8">
    <source>
        <dbReference type="EMBL" id="GFR12569.1"/>
    </source>
</evidence>
<comment type="function">
    <text evidence="1">May play an important role in spermatogenesis and/or testis development.</text>
</comment>
<keyword evidence="6" id="KW-0744">Spermatogenesis</keyword>
<evidence type="ECO:0000256" key="7">
    <source>
        <dbReference type="SAM" id="MobiDB-lite"/>
    </source>
</evidence>
<sequence length="180" mass="20454">MPPIIPFPNEIPSDTAENENPNEPPADFVSDSDSFTDEEDHDGYEPLSQDPDNYLDNQSDMDEDSNFLSEEEVMTCSVNLPNHHSLLLPPPPSEVTTSQRPVDAKKDLKMDDDHIETIKSVMKSITLPMSNLPQWATLVPEEEWKTALLSSMLDRKRNENEKTEPYFGESSKRTDFDVAR</sequence>
<evidence type="ECO:0000256" key="5">
    <source>
        <dbReference type="ARBA" id="ARBA00022782"/>
    </source>
</evidence>
<dbReference type="Pfam" id="PF06910">
    <property type="entry name" value="MEA1"/>
    <property type="match status" value="1"/>
</dbReference>